<evidence type="ECO:0000313" key="8">
    <source>
        <dbReference type="EMBL" id="CAD8928692.1"/>
    </source>
</evidence>
<dbReference type="FunFam" id="1.10.472.10:FF:000134">
    <property type="entry name" value="Os02g0800500 protein"/>
    <property type="match status" value="1"/>
</dbReference>
<reference evidence="8" key="1">
    <citation type="submission" date="2021-01" db="EMBL/GenBank/DDBJ databases">
        <authorList>
            <person name="Corre E."/>
            <person name="Pelletier E."/>
            <person name="Niang G."/>
            <person name="Scheremetjew M."/>
            <person name="Finn R."/>
            <person name="Kale V."/>
            <person name="Holt S."/>
            <person name="Cochrane G."/>
            <person name="Meng A."/>
            <person name="Brown T."/>
            <person name="Cohen L."/>
        </authorList>
    </citation>
    <scope>NUCLEOTIDE SEQUENCE</scope>
    <source>
        <strain evidence="8">CCMP2329</strain>
    </source>
</reference>
<accession>A0A7S1CW28</accession>
<evidence type="ECO:0000256" key="1">
    <source>
        <dbReference type="ARBA" id="ARBA00006955"/>
    </source>
</evidence>
<dbReference type="AlphaFoldDB" id="A0A7S1CW28"/>
<keyword evidence="2" id="KW-0132">Cell division</keyword>
<name>A0A7S1CW28_9CHLO</name>
<keyword evidence="4" id="KW-0131">Cell cycle</keyword>
<dbReference type="InterPro" id="IPR013763">
    <property type="entry name" value="Cyclin-like_dom"/>
</dbReference>
<gene>
    <name evidence="8" type="ORF">POKL1161_LOCUS1045</name>
</gene>
<dbReference type="InterPro" id="IPR006671">
    <property type="entry name" value="Cyclin_N"/>
</dbReference>
<keyword evidence="3 5" id="KW-0195">Cyclin</keyword>
<evidence type="ECO:0000259" key="6">
    <source>
        <dbReference type="SMART" id="SM00385"/>
    </source>
</evidence>
<dbReference type="SUPFAM" id="SSF47954">
    <property type="entry name" value="Cyclin-like"/>
    <property type="match status" value="2"/>
</dbReference>
<dbReference type="SMART" id="SM01332">
    <property type="entry name" value="Cyclin_C"/>
    <property type="match status" value="1"/>
</dbReference>
<dbReference type="GO" id="GO:0044772">
    <property type="term" value="P:mitotic cell cycle phase transition"/>
    <property type="evidence" value="ECO:0007669"/>
    <property type="project" value="InterPro"/>
</dbReference>
<evidence type="ECO:0008006" key="9">
    <source>
        <dbReference type="Google" id="ProtNLM"/>
    </source>
</evidence>
<dbReference type="GO" id="GO:0051301">
    <property type="term" value="P:cell division"/>
    <property type="evidence" value="ECO:0007669"/>
    <property type="project" value="UniProtKB-KW"/>
</dbReference>
<comment type="similarity">
    <text evidence="1">Belongs to the cyclin family. Cyclin AB subfamily.</text>
</comment>
<proteinExistence type="inferred from homology"/>
<dbReference type="Gene3D" id="1.10.472.10">
    <property type="entry name" value="Cyclin-like"/>
    <property type="match status" value="2"/>
</dbReference>
<feature type="domain" description="Cyclin C-terminal" evidence="7">
    <location>
        <begin position="67"/>
        <end position="185"/>
    </location>
</feature>
<dbReference type="Pfam" id="PF02984">
    <property type="entry name" value="Cyclin_C"/>
    <property type="match status" value="1"/>
</dbReference>
<dbReference type="SMART" id="SM00385">
    <property type="entry name" value="CYCLIN"/>
    <property type="match status" value="2"/>
</dbReference>
<evidence type="ECO:0000256" key="2">
    <source>
        <dbReference type="ARBA" id="ARBA00022618"/>
    </source>
</evidence>
<evidence type="ECO:0000256" key="3">
    <source>
        <dbReference type="ARBA" id="ARBA00023127"/>
    </source>
</evidence>
<feature type="domain" description="Cyclin-like" evidence="6">
    <location>
        <begin position="71"/>
        <end position="154"/>
    </location>
</feature>
<organism evidence="8">
    <name type="scientific">Picochlorum oklahomense</name>
    <dbReference type="NCBI Taxonomy" id="249345"/>
    <lineage>
        <taxon>Eukaryota</taxon>
        <taxon>Viridiplantae</taxon>
        <taxon>Chlorophyta</taxon>
        <taxon>core chlorophytes</taxon>
        <taxon>Trebouxiophyceae</taxon>
        <taxon>Trebouxiophyceae incertae sedis</taxon>
        <taxon>Picochlorum</taxon>
    </lineage>
</organism>
<dbReference type="InterPro" id="IPR046965">
    <property type="entry name" value="Cyclin_A/B-like"/>
</dbReference>
<feature type="domain" description="Cyclin-like" evidence="6">
    <location>
        <begin position="1"/>
        <end position="58"/>
    </location>
</feature>
<dbReference type="PANTHER" id="PTHR10177">
    <property type="entry name" value="CYCLINS"/>
    <property type="match status" value="1"/>
</dbReference>
<evidence type="ECO:0000256" key="5">
    <source>
        <dbReference type="RuleBase" id="RU000383"/>
    </source>
</evidence>
<evidence type="ECO:0000259" key="7">
    <source>
        <dbReference type="SMART" id="SM01332"/>
    </source>
</evidence>
<protein>
    <recommendedName>
        <fullName evidence="9">Cyclin N-terminal domain-containing protein</fullName>
    </recommendedName>
</protein>
<evidence type="ECO:0000256" key="4">
    <source>
        <dbReference type="ARBA" id="ARBA00023306"/>
    </source>
</evidence>
<dbReference type="EMBL" id="HBFV01001465">
    <property type="protein sequence ID" value="CAD8928692.1"/>
    <property type="molecule type" value="Transcribed_RNA"/>
</dbReference>
<sequence>MMVKSVSRKHLQLVGVTAMLVASKYEEIWAPEVRDFVYISDRAYNRDQILNMEKIMLNSLKFNLTIPTHYHFLHRFLKVAGLAEDAEAVNYATYLVELALPDYSMLRFKYSQIASASVYATLAKFGHATVHGELQKHSTHSHHDLRECIEMLHTLYNKAPEGSLTAVYKKFSLEKFHNVANSGPPPLGAPMEF</sequence>
<dbReference type="InterPro" id="IPR004367">
    <property type="entry name" value="Cyclin_C-dom"/>
</dbReference>
<dbReference type="GO" id="GO:0016538">
    <property type="term" value="F:cyclin-dependent protein serine/threonine kinase regulator activity"/>
    <property type="evidence" value="ECO:0007669"/>
    <property type="project" value="InterPro"/>
</dbReference>
<dbReference type="PIRSF" id="PIRSF001771">
    <property type="entry name" value="Cyclin_A_B_D_E"/>
    <property type="match status" value="1"/>
</dbReference>
<dbReference type="InterPro" id="IPR039361">
    <property type="entry name" value="Cyclin"/>
</dbReference>
<dbReference type="InterPro" id="IPR036915">
    <property type="entry name" value="Cyclin-like_sf"/>
</dbReference>
<dbReference type="Pfam" id="PF00134">
    <property type="entry name" value="Cyclin_N"/>
    <property type="match status" value="1"/>
</dbReference>